<evidence type="ECO:0000256" key="2">
    <source>
        <dbReference type="ARBA" id="ARBA00022692"/>
    </source>
</evidence>
<keyword evidence="4 6" id="KW-0472">Membrane</keyword>
<accession>A0A5S4HKA8</accession>
<feature type="transmembrane region" description="Helical" evidence="6">
    <location>
        <begin position="157"/>
        <end position="183"/>
    </location>
</feature>
<dbReference type="InterPro" id="IPR051784">
    <property type="entry name" value="Nod_factor_ABC_transporter"/>
</dbReference>
<dbReference type="Pfam" id="PF01061">
    <property type="entry name" value="ABC2_membrane"/>
    <property type="match status" value="1"/>
</dbReference>
<dbReference type="PANTHER" id="PTHR43229:SF2">
    <property type="entry name" value="NODULATION PROTEIN J"/>
    <property type="match status" value="1"/>
</dbReference>
<sequence length="283" mass="29552">MAARGGAAATVPVVPTTAAARLRWAVADGLTLVGRPLTQLRRQPQVLVAALMFPVIMVLLFGYVLGSAVEVPGGGDYREYLMPGLFVMMSFTSVSTVATDAAVDAQRGILDRIRSMPVSRVAVPLGQSGADMLIGTIGLLLMMACGVVVGWQPHAGAANAAAAVGLTLLLRYAMTWVGLFIGLAAGSEEMAGRLAPFFFPVALISTAFVPTGDMPGWLRTIAEWNPVSAGVVAGRELFGSPGARLADPALPLQHPVIATVAWSVALLAVFVPLTVRSYRVKET</sequence>
<comment type="caution">
    <text evidence="8">The sequence shown here is derived from an EMBL/GenBank/DDBJ whole genome shotgun (WGS) entry which is preliminary data.</text>
</comment>
<keyword evidence="3 6" id="KW-1133">Transmembrane helix</keyword>
<feature type="transmembrane region" description="Helical" evidence="6">
    <location>
        <begin position="85"/>
        <end position="103"/>
    </location>
</feature>
<feature type="transmembrane region" description="Helical" evidence="6">
    <location>
        <begin position="190"/>
        <end position="209"/>
    </location>
</feature>
<evidence type="ECO:0000256" key="3">
    <source>
        <dbReference type="ARBA" id="ARBA00022989"/>
    </source>
</evidence>
<gene>
    <name evidence="8" type="ORF">ETD96_03935</name>
</gene>
<evidence type="ECO:0000256" key="1">
    <source>
        <dbReference type="ARBA" id="ARBA00004141"/>
    </source>
</evidence>
<organism evidence="8 9">
    <name type="scientific">Actinomadura geliboluensis</name>
    <dbReference type="NCBI Taxonomy" id="882440"/>
    <lineage>
        <taxon>Bacteria</taxon>
        <taxon>Bacillati</taxon>
        <taxon>Actinomycetota</taxon>
        <taxon>Actinomycetes</taxon>
        <taxon>Streptosporangiales</taxon>
        <taxon>Thermomonosporaceae</taxon>
        <taxon>Actinomadura</taxon>
    </lineage>
</organism>
<dbReference type="GO" id="GO:0140359">
    <property type="term" value="F:ABC-type transporter activity"/>
    <property type="evidence" value="ECO:0007669"/>
    <property type="project" value="InterPro"/>
</dbReference>
<evidence type="ECO:0000256" key="4">
    <source>
        <dbReference type="ARBA" id="ARBA00023136"/>
    </source>
</evidence>
<dbReference type="InterPro" id="IPR013525">
    <property type="entry name" value="ABC2_TM"/>
</dbReference>
<keyword evidence="6" id="KW-0813">Transport</keyword>
<proteinExistence type="inferred from homology"/>
<comment type="subcellular location">
    <subcellularLocation>
        <location evidence="6">Cell membrane</location>
        <topology evidence="6">Multi-pass membrane protein</topology>
    </subcellularLocation>
    <subcellularLocation>
        <location evidence="1">Membrane</location>
        <topology evidence="1">Multi-pass membrane protein</topology>
    </subcellularLocation>
</comment>
<dbReference type="GO" id="GO:0046677">
    <property type="term" value="P:response to antibiotic"/>
    <property type="evidence" value="ECO:0007669"/>
    <property type="project" value="UniProtKB-KW"/>
</dbReference>
<dbReference type="InterPro" id="IPR047817">
    <property type="entry name" value="ABC2_TM_bact-type"/>
</dbReference>
<feature type="transmembrane region" description="Helical" evidence="6">
    <location>
        <begin position="132"/>
        <end position="151"/>
    </location>
</feature>
<keyword evidence="6" id="KW-1003">Cell membrane</keyword>
<evidence type="ECO:0000259" key="7">
    <source>
        <dbReference type="PROSITE" id="PS51012"/>
    </source>
</evidence>
<feature type="transmembrane region" description="Helical" evidence="6">
    <location>
        <begin position="256"/>
        <end position="275"/>
    </location>
</feature>
<feature type="transmembrane region" description="Helical" evidence="6">
    <location>
        <begin position="46"/>
        <end position="65"/>
    </location>
</feature>
<evidence type="ECO:0000256" key="6">
    <source>
        <dbReference type="RuleBase" id="RU361157"/>
    </source>
</evidence>
<dbReference type="PIRSF" id="PIRSF006648">
    <property type="entry name" value="DrrB"/>
    <property type="match status" value="1"/>
</dbReference>
<evidence type="ECO:0000313" key="8">
    <source>
        <dbReference type="EMBL" id="TMR41740.1"/>
    </source>
</evidence>
<keyword evidence="5" id="KW-0046">Antibiotic resistance</keyword>
<evidence type="ECO:0000313" key="9">
    <source>
        <dbReference type="Proteomes" id="UP000305238"/>
    </source>
</evidence>
<dbReference type="RefSeq" id="WP_138634169.1">
    <property type="nucleotide sequence ID" value="NZ_JBIATF010000024.1"/>
</dbReference>
<dbReference type="AlphaFoldDB" id="A0A5S4HKA8"/>
<dbReference type="EMBL" id="VCKZ01000014">
    <property type="protein sequence ID" value="TMR41740.1"/>
    <property type="molecule type" value="Genomic_DNA"/>
</dbReference>
<reference evidence="8 9" key="1">
    <citation type="submission" date="2019-05" db="EMBL/GenBank/DDBJ databases">
        <title>Draft genome sequence of Actinomadura geliboluensis A8036.</title>
        <authorList>
            <person name="Saricaoglu S."/>
            <person name="Isik K."/>
        </authorList>
    </citation>
    <scope>NUCLEOTIDE SEQUENCE [LARGE SCALE GENOMIC DNA]</scope>
    <source>
        <strain evidence="8 9">A8036</strain>
    </source>
</reference>
<dbReference type="OrthoDB" id="8988363at2"/>
<protein>
    <recommendedName>
        <fullName evidence="6">Transport permease protein</fullName>
    </recommendedName>
</protein>
<keyword evidence="9" id="KW-1185">Reference proteome</keyword>
<dbReference type="PROSITE" id="PS51012">
    <property type="entry name" value="ABC_TM2"/>
    <property type="match status" value="1"/>
</dbReference>
<dbReference type="Proteomes" id="UP000305238">
    <property type="component" value="Unassembled WGS sequence"/>
</dbReference>
<evidence type="ECO:0000256" key="5">
    <source>
        <dbReference type="ARBA" id="ARBA00023251"/>
    </source>
</evidence>
<dbReference type="GO" id="GO:0043190">
    <property type="term" value="C:ATP-binding cassette (ABC) transporter complex"/>
    <property type="evidence" value="ECO:0007669"/>
    <property type="project" value="InterPro"/>
</dbReference>
<comment type="similarity">
    <text evidence="6">Belongs to the ABC-2 integral membrane protein family.</text>
</comment>
<feature type="domain" description="ABC transmembrane type-2" evidence="7">
    <location>
        <begin position="45"/>
        <end position="281"/>
    </location>
</feature>
<name>A0A5S4HKA8_9ACTN</name>
<dbReference type="PANTHER" id="PTHR43229">
    <property type="entry name" value="NODULATION PROTEIN J"/>
    <property type="match status" value="1"/>
</dbReference>
<keyword evidence="2 6" id="KW-0812">Transmembrane</keyword>
<dbReference type="InterPro" id="IPR000412">
    <property type="entry name" value="ABC_2_transport"/>
</dbReference>